<dbReference type="AlphaFoldDB" id="A0A7G9Y8Z9"/>
<protein>
    <submittedName>
        <fullName evidence="3">Uncharacterized protein</fullName>
    </submittedName>
</protein>
<proteinExistence type="predicted"/>
<gene>
    <name evidence="3" type="ORF">ELEJOALA_00029</name>
    <name evidence="4" type="ORF">JBICLBBK_00018</name>
    <name evidence="5" type="ORF">KDMJNAGO_00029</name>
    <name evidence="2" type="ORF">NANOEKIO_00029</name>
    <name evidence="1" type="ORF">PLNDPPDD_00003</name>
</gene>
<evidence type="ECO:0000313" key="1">
    <source>
        <dbReference type="EMBL" id="QNO43719.1"/>
    </source>
</evidence>
<evidence type="ECO:0000313" key="2">
    <source>
        <dbReference type="EMBL" id="QNO43930.1"/>
    </source>
</evidence>
<dbReference type="EMBL" id="MT631079">
    <property type="protein sequence ID" value="QNO45215.1"/>
    <property type="molecule type" value="Genomic_DNA"/>
</dbReference>
<evidence type="ECO:0000313" key="4">
    <source>
        <dbReference type="EMBL" id="QNO44614.1"/>
    </source>
</evidence>
<reference evidence="3" key="1">
    <citation type="submission" date="2020-06" db="EMBL/GenBank/DDBJ databases">
        <title>Unique genomic features of the anaerobic methanotrophic archaea.</title>
        <authorList>
            <person name="Chadwick G.L."/>
            <person name="Skennerton C.T."/>
            <person name="Laso-Perez R."/>
            <person name="Leu A.O."/>
            <person name="Speth D.R."/>
            <person name="Yu H."/>
            <person name="Morgan-Lang C."/>
            <person name="Hatzenpichler R."/>
            <person name="Goudeau D."/>
            <person name="Malmstrom R."/>
            <person name="Brazelton W.J."/>
            <person name="Woyke T."/>
            <person name="Hallam S.J."/>
            <person name="Tyson G.W."/>
            <person name="Wegener G."/>
            <person name="Boetius A."/>
            <person name="Orphan V."/>
        </authorList>
    </citation>
    <scope>NUCLEOTIDE SEQUENCE</scope>
</reference>
<dbReference type="EMBL" id="MT630854">
    <property type="protein sequence ID" value="QNO43719.1"/>
    <property type="molecule type" value="Genomic_DNA"/>
</dbReference>
<evidence type="ECO:0000313" key="3">
    <source>
        <dbReference type="EMBL" id="QNO44483.1"/>
    </source>
</evidence>
<sequence>MDNQEIRSIILRKCYDHNQENPGNFLDFKEFTKLGMSSEEITVNAKYLSEKRLLDVAPSNIGTTFPSPGKITAFGMDVIEGPRTIGSQFSFVQNNIQIIRGGVTGSVIAQSSGDQIINISESFNQIYNRIDTQEDLDSSTSNGLKKDIKELEEHLSKGKIDLEWILEWIKEKSSKIKEKASWATPIIQSVMIEGIKKYLFQ</sequence>
<evidence type="ECO:0000313" key="5">
    <source>
        <dbReference type="EMBL" id="QNO45215.1"/>
    </source>
</evidence>
<accession>A0A7G9Y8Z9</accession>
<organism evidence="3">
    <name type="scientific">Candidatus Methanogaster sp. ANME-2c ERB4</name>
    <dbReference type="NCBI Taxonomy" id="2759911"/>
    <lineage>
        <taxon>Archaea</taxon>
        <taxon>Methanobacteriati</taxon>
        <taxon>Methanobacteriota</taxon>
        <taxon>Stenosarchaea group</taxon>
        <taxon>Methanomicrobia</taxon>
        <taxon>Methanosarcinales</taxon>
        <taxon>ANME-2 cluster</taxon>
        <taxon>Candidatus Methanogasteraceae</taxon>
        <taxon>Candidatus Methanogaster</taxon>
    </lineage>
</organism>
<dbReference type="EMBL" id="MT630989">
    <property type="protein sequence ID" value="QNO44614.1"/>
    <property type="molecule type" value="Genomic_DNA"/>
</dbReference>
<dbReference type="EMBL" id="MT630974">
    <property type="protein sequence ID" value="QNO44483.1"/>
    <property type="molecule type" value="Genomic_DNA"/>
</dbReference>
<dbReference type="EMBL" id="MT630876">
    <property type="protein sequence ID" value="QNO43930.1"/>
    <property type="molecule type" value="Genomic_DNA"/>
</dbReference>
<name>A0A7G9Y8Z9_9EURY</name>